<gene>
    <name evidence="2" type="ORF">QE152_g34254</name>
</gene>
<name>A0AAW1ITR6_POPJA</name>
<reference evidence="2 3" key="1">
    <citation type="journal article" date="2024" name="BMC Genomics">
        <title>De novo assembly and annotation of Popillia japonica's genome with initial clues to its potential as an invasive pest.</title>
        <authorList>
            <person name="Cucini C."/>
            <person name="Boschi S."/>
            <person name="Funari R."/>
            <person name="Cardaioli E."/>
            <person name="Iannotti N."/>
            <person name="Marturano G."/>
            <person name="Paoli F."/>
            <person name="Bruttini M."/>
            <person name="Carapelli A."/>
            <person name="Frati F."/>
            <person name="Nardi F."/>
        </authorList>
    </citation>
    <scope>NUCLEOTIDE SEQUENCE [LARGE SCALE GENOMIC DNA]</scope>
    <source>
        <strain evidence="2">DMR45628</strain>
    </source>
</reference>
<comment type="caution">
    <text evidence="2">The sequence shown here is derived from an EMBL/GenBank/DDBJ whole genome shotgun (WGS) entry which is preliminary data.</text>
</comment>
<dbReference type="Proteomes" id="UP001458880">
    <property type="component" value="Unassembled WGS sequence"/>
</dbReference>
<evidence type="ECO:0000313" key="3">
    <source>
        <dbReference type="Proteomes" id="UP001458880"/>
    </source>
</evidence>
<organism evidence="2 3">
    <name type="scientific">Popillia japonica</name>
    <name type="common">Japanese beetle</name>
    <dbReference type="NCBI Taxonomy" id="7064"/>
    <lineage>
        <taxon>Eukaryota</taxon>
        <taxon>Metazoa</taxon>
        <taxon>Ecdysozoa</taxon>
        <taxon>Arthropoda</taxon>
        <taxon>Hexapoda</taxon>
        <taxon>Insecta</taxon>
        <taxon>Pterygota</taxon>
        <taxon>Neoptera</taxon>
        <taxon>Endopterygota</taxon>
        <taxon>Coleoptera</taxon>
        <taxon>Polyphaga</taxon>
        <taxon>Scarabaeiformia</taxon>
        <taxon>Scarabaeidae</taxon>
        <taxon>Rutelinae</taxon>
        <taxon>Popillia</taxon>
    </lineage>
</organism>
<dbReference type="PANTHER" id="PTHR47272">
    <property type="entry name" value="DDE_TNP_1_7 DOMAIN-CONTAINING PROTEIN"/>
    <property type="match status" value="1"/>
</dbReference>
<protein>
    <submittedName>
        <fullName evidence="2">Transposase IS4</fullName>
    </submittedName>
</protein>
<dbReference type="PANTHER" id="PTHR47272:SF1">
    <property type="entry name" value="PIGGYBAC TRANSPOSABLE ELEMENT-DERIVED PROTEIN 3-LIKE"/>
    <property type="match status" value="1"/>
</dbReference>
<feature type="domain" description="PiggyBac transposable element-derived protein" evidence="1">
    <location>
        <begin position="3"/>
        <end position="92"/>
    </location>
</feature>
<keyword evidence="3" id="KW-1185">Reference proteome</keyword>
<sequence length="152" mass="17093">MTWMFILEKNTTPNNTSGIGDSGNVVLTLYGTVPNDLNHLLHIDNCFTFLKLFEELETRLIHCLGTVRSNRLSGVSVTSDKQRKRDEVRSRILNLDTIALSNGLIIDRCLCLLISCLLNLLVHCGDGINRQRSTQIFGAQMLFLATTNLWDV</sequence>
<proteinExistence type="predicted"/>
<dbReference type="Pfam" id="PF13843">
    <property type="entry name" value="DDE_Tnp_1_7"/>
    <property type="match status" value="1"/>
</dbReference>
<accession>A0AAW1ITR6</accession>
<evidence type="ECO:0000313" key="2">
    <source>
        <dbReference type="EMBL" id="KAK9693378.1"/>
    </source>
</evidence>
<evidence type="ECO:0000259" key="1">
    <source>
        <dbReference type="Pfam" id="PF13843"/>
    </source>
</evidence>
<dbReference type="InterPro" id="IPR029526">
    <property type="entry name" value="PGBD"/>
</dbReference>
<dbReference type="AlphaFoldDB" id="A0AAW1ITR6"/>
<dbReference type="EMBL" id="JASPKY010000544">
    <property type="protein sequence ID" value="KAK9693378.1"/>
    <property type="molecule type" value="Genomic_DNA"/>
</dbReference>